<feature type="non-terminal residue" evidence="2">
    <location>
        <position position="1"/>
    </location>
</feature>
<organism evidence="2 3">
    <name type="scientific">Pseudomonas auratipiscis</name>
    <dbReference type="NCBI Taxonomy" id="3115853"/>
    <lineage>
        <taxon>Bacteria</taxon>
        <taxon>Pseudomonadati</taxon>
        <taxon>Pseudomonadota</taxon>
        <taxon>Gammaproteobacteria</taxon>
        <taxon>Pseudomonadales</taxon>
        <taxon>Pseudomonadaceae</taxon>
        <taxon>Pseudomonas</taxon>
    </lineage>
</organism>
<dbReference type="EMBL" id="JAZDQP010000043">
    <property type="protein sequence ID" value="MEE1869987.1"/>
    <property type="molecule type" value="Genomic_DNA"/>
</dbReference>
<evidence type="ECO:0000313" key="3">
    <source>
        <dbReference type="Proteomes" id="UP001307839"/>
    </source>
</evidence>
<dbReference type="Pfam" id="PF20579">
    <property type="entry name" value="LapA"/>
    <property type="match status" value="2"/>
</dbReference>
<dbReference type="InterPro" id="IPR046779">
    <property type="entry name" value="LapA_adhesin_dom"/>
</dbReference>
<dbReference type="AlphaFoldDB" id="A0AB35WZT2"/>
<feature type="domain" description="LapA adhesin" evidence="1">
    <location>
        <begin position="2"/>
        <end position="45"/>
    </location>
</feature>
<gene>
    <name evidence="2" type="ORF">V0R53_26820</name>
</gene>
<protein>
    <submittedName>
        <fullName evidence="2">Immunoglobulin-like domain-containing protein</fullName>
    </submittedName>
</protein>
<feature type="domain" description="LapA adhesin" evidence="1">
    <location>
        <begin position="47"/>
        <end position="106"/>
    </location>
</feature>
<dbReference type="RefSeq" id="WP_330080985.1">
    <property type="nucleotide sequence ID" value="NZ_JAZDQP010000043.1"/>
</dbReference>
<evidence type="ECO:0000313" key="2">
    <source>
        <dbReference type="EMBL" id="MEE1869987.1"/>
    </source>
</evidence>
<comment type="caution">
    <text evidence="2">The sequence shown here is derived from an EMBL/GenBank/DDBJ whole genome shotgun (WGS) entry which is preliminary data.</text>
</comment>
<evidence type="ECO:0000259" key="1">
    <source>
        <dbReference type="Pfam" id="PF20579"/>
    </source>
</evidence>
<name>A0AB35WZT2_9PSED</name>
<dbReference type="Proteomes" id="UP001307839">
    <property type="component" value="Unassembled WGS sequence"/>
</dbReference>
<sequence>DFDAPKDDVYIDAGTVEASIESTTGGDFEKLAVDETPAVTEVKDTTDTSTVELTADVGTIGEGGVITYTATVSAPVTGSDLVINLANGQHITIPVGQSTGTVEYTTAEPIL</sequence>
<accession>A0AB35WZT2</accession>
<proteinExistence type="predicted"/>
<reference evidence="2 3" key="1">
    <citation type="submission" date="2024-01" db="EMBL/GenBank/DDBJ databases">
        <title>Unpublished Manusciprt.</title>
        <authorList>
            <person name="Duman M."/>
            <person name="Valdes E.G."/>
            <person name="Ajmi N."/>
            <person name="Altun S."/>
            <person name="Saticioglu I.B."/>
        </authorList>
    </citation>
    <scope>NUCLEOTIDE SEQUENCE [LARGE SCALE GENOMIC DNA]</scope>
    <source>
        <strain evidence="2 3">120P</strain>
    </source>
</reference>
<keyword evidence="3" id="KW-1185">Reference proteome</keyword>